<dbReference type="EMBL" id="OBQD01000013">
    <property type="protein sequence ID" value="SOC44840.1"/>
    <property type="molecule type" value="Genomic_DNA"/>
</dbReference>
<dbReference type="Proteomes" id="UP000219167">
    <property type="component" value="Unassembled WGS sequence"/>
</dbReference>
<name>A0A285USL6_9HYPH</name>
<dbReference type="RefSeq" id="WP_097141649.1">
    <property type="nucleotide sequence ID" value="NZ_OBQD01000013.1"/>
</dbReference>
<dbReference type="Pfam" id="PF01610">
    <property type="entry name" value="DDE_Tnp_ISL3"/>
    <property type="match status" value="1"/>
</dbReference>
<evidence type="ECO:0000259" key="1">
    <source>
        <dbReference type="Pfam" id="PF01610"/>
    </source>
</evidence>
<accession>A0A285USL6</accession>
<evidence type="ECO:0000313" key="2">
    <source>
        <dbReference type="EMBL" id="SOC44840.1"/>
    </source>
</evidence>
<proteinExistence type="predicted"/>
<keyword evidence="3" id="KW-1185">Reference proteome</keyword>
<reference evidence="2 3" key="1">
    <citation type="submission" date="2017-08" db="EMBL/GenBank/DDBJ databases">
        <authorList>
            <person name="de Groot N.N."/>
        </authorList>
    </citation>
    <scope>NUCLEOTIDE SEQUENCE [LARGE SCALE GENOMIC DNA]</scope>
    <source>
        <strain evidence="2 3">JC85</strain>
    </source>
</reference>
<evidence type="ECO:0000313" key="3">
    <source>
        <dbReference type="Proteomes" id="UP000219167"/>
    </source>
</evidence>
<sequence length="179" mass="20607">MGEMIVAHDIRHALKANQQIGADALRRRDAAYILKEHFLDLYTSQTRAEAQAAYGHWTKIVPLDLHPFFHELFVMMRNWRTEIFNYFDEPYTNAGVENQNRKVNEINAIGRGLEFVNLRARAILKHGTLVPAGSLRYYSIRSKDGRQLTEEETWAYVRRPVSVGIDIDAVLSDLKAGTY</sequence>
<dbReference type="AlphaFoldDB" id="A0A285USL6"/>
<feature type="domain" description="Transposase IS204/IS1001/IS1096/IS1165 DDE" evidence="1">
    <location>
        <begin position="26"/>
        <end position="121"/>
    </location>
</feature>
<dbReference type="InterPro" id="IPR002560">
    <property type="entry name" value="Transposase_DDE"/>
</dbReference>
<organism evidence="2 3">
    <name type="scientific">Rhizobium subbaraonis</name>
    <dbReference type="NCBI Taxonomy" id="908946"/>
    <lineage>
        <taxon>Bacteria</taxon>
        <taxon>Pseudomonadati</taxon>
        <taxon>Pseudomonadota</taxon>
        <taxon>Alphaproteobacteria</taxon>
        <taxon>Hyphomicrobiales</taxon>
        <taxon>Rhizobiaceae</taxon>
        <taxon>Rhizobium/Agrobacterium group</taxon>
        <taxon>Rhizobium</taxon>
    </lineage>
</organism>
<gene>
    <name evidence="2" type="ORF">SAMN05892877_113121</name>
</gene>
<protein>
    <submittedName>
        <fullName evidence="2">Transposase</fullName>
    </submittedName>
</protein>